<evidence type="ECO:0000313" key="2">
    <source>
        <dbReference type="Proteomes" id="UP000005837"/>
    </source>
</evidence>
<accession>C0DV23</accession>
<proteinExistence type="predicted"/>
<protein>
    <submittedName>
        <fullName evidence="1">Uncharacterized protein</fullName>
    </submittedName>
</protein>
<dbReference type="HOGENOM" id="CLU_3006986_0_0_4"/>
<reference evidence="1 2" key="1">
    <citation type="submission" date="2009-01" db="EMBL/GenBank/DDBJ databases">
        <authorList>
            <person name="Fulton L."/>
            <person name="Clifton S."/>
            <person name="Chinwalla A.T."/>
            <person name="Mitreva M."/>
            <person name="Sodergren E."/>
            <person name="Weinstock G."/>
            <person name="Clifton S."/>
            <person name="Dooling D.J."/>
            <person name="Fulton B."/>
            <person name="Minx P."/>
            <person name="Pepin K.H."/>
            <person name="Johnson M."/>
            <person name="Bhonagiri V."/>
            <person name="Nash W.E."/>
            <person name="Mardis E.R."/>
            <person name="Wilson R.K."/>
        </authorList>
    </citation>
    <scope>NUCLEOTIDE SEQUENCE [LARGE SCALE GENOMIC DNA]</scope>
    <source>
        <strain evidence="1 2">ATCC 23834</strain>
    </source>
</reference>
<comment type="caution">
    <text evidence="1">The sequence shown here is derived from an EMBL/GenBank/DDBJ whole genome shotgun (WGS) entry which is preliminary data.</text>
</comment>
<dbReference type="AlphaFoldDB" id="C0DV23"/>
<evidence type="ECO:0000313" key="1">
    <source>
        <dbReference type="EMBL" id="EEG24131.1"/>
    </source>
</evidence>
<gene>
    <name evidence="1" type="ORF">EIKCOROL_01212</name>
</gene>
<organism evidence="1 2">
    <name type="scientific">Eikenella corrodens ATCC 23834</name>
    <dbReference type="NCBI Taxonomy" id="546274"/>
    <lineage>
        <taxon>Bacteria</taxon>
        <taxon>Pseudomonadati</taxon>
        <taxon>Pseudomonadota</taxon>
        <taxon>Betaproteobacteria</taxon>
        <taxon>Neisseriales</taxon>
        <taxon>Neisseriaceae</taxon>
        <taxon>Eikenella</taxon>
    </lineage>
</organism>
<dbReference type="EMBL" id="ACEA01000019">
    <property type="protein sequence ID" value="EEG24131.1"/>
    <property type="molecule type" value="Genomic_DNA"/>
</dbReference>
<dbReference type="Proteomes" id="UP000005837">
    <property type="component" value="Unassembled WGS sequence"/>
</dbReference>
<name>C0DV23_EIKCO</name>
<sequence>MLDLSRLVGSVCERWNGFQVAFGAAGIGWFVNMVGLQKDKVFLLELGLRRFNKRSA</sequence>